<evidence type="ECO:0008006" key="2">
    <source>
        <dbReference type="Google" id="ProtNLM"/>
    </source>
</evidence>
<dbReference type="AlphaFoldDB" id="A0A1X7T563"/>
<dbReference type="EnsemblMetazoa" id="Aqu2.1.09636_001">
    <property type="protein sequence ID" value="Aqu2.1.09636_001"/>
    <property type="gene ID" value="Aqu2.1.09636"/>
</dbReference>
<sequence>MTTKCSCATTCSRKKGAGFCPCKAAGSACNSACSCGKKKACRNQITISTSTQPAATVSNNQGPTLQDEAQQLEEFIATLSSQF</sequence>
<dbReference type="PROSITE" id="PS51257">
    <property type="entry name" value="PROKAR_LIPOPROTEIN"/>
    <property type="match status" value="1"/>
</dbReference>
<dbReference type="InParanoid" id="A0A1X7T563"/>
<organism evidence="1">
    <name type="scientific">Amphimedon queenslandica</name>
    <name type="common">Sponge</name>
    <dbReference type="NCBI Taxonomy" id="400682"/>
    <lineage>
        <taxon>Eukaryota</taxon>
        <taxon>Metazoa</taxon>
        <taxon>Porifera</taxon>
        <taxon>Demospongiae</taxon>
        <taxon>Heteroscleromorpha</taxon>
        <taxon>Haplosclerida</taxon>
        <taxon>Niphatidae</taxon>
        <taxon>Amphimedon</taxon>
    </lineage>
</organism>
<evidence type="ECO:0000313" key="1">
    <source>
        <dbReference type="EnsemblMetazoa" id="Aqu2.1.09636_001"/>
    </source>
</evidence>
<proteinExistence type="predicted"/>
<name>A0A1X7T563_AMPQE</name>
<accession>A0A1X7T563</accession>
<reference evidence="1" key="1">
    <citation type="submission" date="2017-05" db="UniProtKB">
        <authorList>
            <consortium name="EnsemblMetazoa"/>
        </authorList>
    </citation>
    <scope>IDENTIFICATION</scope>
</reference>
<protein>
    <recommendedName>
        <fullName evidence="2">Tesmin/TSO1-like CXC domain-containing protein</fullName>
    </recommendedName>
</protein>